<protein>
    <submittedName>
        <fullName evidence="1">Mariner Mos1 transposase</fullName>
    </submittedName>
</protein>
<dbReference type="InterPro" id="IPR052709">
    <property type="entry name" value="Transposase-MT_Hybrid"/>
</dbReference>
<evidence type="ECO:0000313" key="1">
    <source>
        <dbReference type="EMBL" id="GBN28403.1"/>
    </source>
</evidence>
<accession>A0A4Y2MP16</accession>
<evidence type="ECO:0000313" key="3">
    <source>
        <dbReference type="Proteomes" id="UP000499080"/>
    </source>
</evidence>
<dbReference type="PANTHER" id="PTHR46060">
    <property type="entry name" value="MARINER MOS1 TRANSPOSASE-LIKE PROTEIN"/>
    <property type="match status" value="1"/>
</dbReference>
<reference evidence="1 3" key="1">
    <citation type="journal article" date="2019" name="Sci. Rep.">
        <title>Orb-weaving spider Araneus ventricosus genome elucidates the spidroin gene catalogue.</title>
        <authorList>
            <person name="Kono N."/>
            <person name="Nakamura H."/>
            <person name="Ohtoshi R."/>
            <person name="Moran D.A.P."/>
            <person name="Shinohara A."/>
            <person name="Yoshida Y."/>
            <person name="Fujiwara M."/>
            <person name="Mori M."/>
            <person name="Tomita M."/>
            <person name="Arakawa K."/>
        </authorList>
    </citation>
    <scope>NUCLEOTIDE SEQUENCE [LARGE SCALE GENOMIC DNA]</scope>
</reference>
<dbReference type="InterPro" id="IPR036397">
    <property type="entry name" value="RNaseH_sf"/>
</dbReference>
<keyword evidence="3" id="KW-1185">Reference proteome</keyword>
<organism evidence="1 3">
    <name type="scientific">Araneus ventricosus</name>
    <name type="common">Orbweaver spider</name>
    <name type="synonym">Epeira ventricosa</name>
    <dbReference type="NCBI Taxonomy" id="182803"/>
    <lineage>
        <taxon>Eukaryota</taxon>
        <taxon>Metazoa</taxon>
        <taxon>Ecdysozoa</taxon>
        <taxon>Arthropoda</taxon>
        <taxon>Chelicerata</taxon>
        <taxon>Arachnida</taxon>
        <taxon>Araneae</taxon>
        <taxon>Araneomorphae</taxon>
        <taxon>Entelegynae</taxon>
        <taxon>Araneoidea</taxon>
        <taxon>Araneidae</taxon>
        <taxon>Araneus</taxon>
    </lineage>
</organism>
<comment type="caution">
    <text evidence="1">The sequence shown here is derived from an EMBL/GenBank/DDBJ whole genome shotgun (WGS) entry which is preliminary data.</text>
</comment>
<dbReference type="GO" id="GO:0003676">
    <property type="term" value="F:nucleic acid binding"/>
    <property type="evidence" value="ECO:0007669"/>
    <property type="project" value="InterPro"/>
</dbReference>
<dbReference type="AlphaFoldDB" id="A0A4Y2MP16"/>
<dbReference type="PANTHER" id="PTHR46060:SF1">
    <property type="entry name" value="MARINER MOS1 TRANSPOSASE-LIKE PROTEIN"/>
    <property type="match status" value="1"/>
</dbReference>
<evidence type="ECO:0000313" key="2">
    <source>
        <dbReference type="EMBL" id="GBN28423.1"/>
    </source>
</evidence>
<gene>
    <name evidence="1" type="primary">marinerT_133</name>
    <name evidence="2" type="synonym">marinerT_89</name>
    <name evidence="2" type="ORF">AVEN_154735_1</name>
    <name evidence="1" type="ORF">AVEN_83021_1</name>
</gene>
<sequence>MNLRSCRAELDADLHSKTAATLLQTKIAIWEDGDPPLDGVITGGEAWVKHANCETKWQSIQWGHMTQVLPENIGNVCKHCQQDSSIQPFFGTGRRPRKLSSKVLCLHDNALLNTSNHTRELLDAFGWEVFGHPSYSPDLAPRGYHLFRTMKTKLATQRFESDAELRAGVNEWLKHQAAEFYRDGIDKLVQRYGKCLNLEGDNLEK</sequence>
<dbReference type="EMBL" id="BGPR01123970">
    <property type="protein sequence ID" value="GBN28403.1"/>
    <property type="molecule type" value="Genomic_DNA"/>
</dbReference>
<dbReference type="OrthoDB" id="10017160at2759"/>
<dbReference type="Proteomes" id="UP000499080">
    <property type="component" value="Unassembled WGS sequence"/>
</dbReference>
<proteinExistence type="predicted"/>
<name>A0A4Y2MP16_ARAVE</name>
<dbReference type="Gene3D" id="3.30.420.10">
    <property type="entry name" value="Ribonuclease H-like superfamily/Ribonuclease H"/>
    <property type="match status" value="1"/>
</dbReference>
<dbReference type="EMBL" id="BGPR01123977">
    <property type="protein sequence ID" value="GBN28423.1"/>
    <property type="molecule type" value="Genomic_DNA"/>
</dbReference>